<feature type="transmembrane region" description="Helical" evidence="6">
    <location>
        <begin position="383"/>
        <end position="404"/>
    </location>
</feature>
<dbReference type="GO" id="GO:0005886">
    <property type="term" value="C:plasma membrane"/>
    <property type="evidence" value="ECO:0007669"/>
    <property type="project" value="UniProtKB-SubCell"/>
</dbReference>
<feature type="transmembrane region" description="Helical" evidence="6">
    <location>
        <begin position="265"/>
        <end position="298"/>
    </location>
</feature>
<evidence type="ECO:0000259" key="7">
    <source>
        <dbReference type="Pfam" id="PF03553"/>
    </source>
</evidence>
<comment type="subcellular location">
    <subcellularLocation>
        <location evidence="1">Cell membrane</location>
        <topology evidence="1">Multi-pass membrane protein</topology>
    </subcellularLocation>
</comment>
<accession>A0A9J6QZ18</accession>
<gene>
    <name evidence="8" type="ORF">OBO34_20460</name>
</gene>
<feature type="domain" description="Na+/H+ antiporter NhaC-like C-terminal" evidence="7">
    <location>
        <begin position="158"/>
        <end position="459"/>
    </location>
</feature>
<dbReference type="Proteomes" id="UP001065549">
    <property type="component" value="Unassembled WGS sequence"/>
</dbReference>
<evidence type="ECO:0000313" key="9">
    <source>
        <dbReference type="Proteomes" id="UP001065549"/>
    </source>
</evidence>
<dbReference type="PANTHER" id="PTHR43478:SF1">
    <property type="entry name" value="NA+_H+ ANTIPORTER NHAC-LIKE C-TERMINAL DOMAIN-CONTAINING PROTEIN"/>
    <property type="match status" value="1"/>
</dbReference>
<name>A0A9J6QZ18_9FIRM</name>
<keyword evidence="5 6" id="KW-0472">Membrane</keyword>
<keyword evidence="4 6" id="KW-1133">Transmembrane helix</keyword>
<evidence type="ECO:0000256" key="3">
    <source>
        <dbReference type="ARBA" id="ARBA00022692"/>
    </source>
</evidence>
<keyword evidence="9" id="KW-1185">Reference proteome</keyword>
<feature type="transmembrane region" description="Helical" evidence="6">
    <location>
        <begin position="440"/>
        <end position="460"/>
    </location>
</feature>
<feature type="transmembrane region" description="Helical" evidence="6">
    <location>
        <begin position="67"/>
        <end position="85"/>
    </location>
</feature>
<evidence type="ECO:0000256" key="5">
    <source>
        <dbReference type="ARBA" id="ARBA00023136"/>
    </source>
</evidence>
<organism evidence="8 9">
    <name type="scientific">Hominibacterium faecale</name>
    <dbReference type="NCBI Taxonomy" id="2839743"/>
    <lineage>
        <taxon>Bacteria</taxon>
        <taxon>Bacillati</taxon>
        <taxon>Bacillota</taxon>
        <taxon>Clostridia</taxon>
        <taxon>Peptostreptococcales</taxon>
        <taxon>Anaerovoracaceae</taxon>
        <taxon>Hominibacterium</taxon>
    </lineage>
</organism>
<feature type="transmembrane region" description="Helical" evidence="6">
    <location>
        <begin position="106"/>
        <end position="126"/>
    </location>
</feature>
<reference evidence="8" key="1">
    <citation type="submission" date="2022-09" db="EMBL/GenBank/DDBJ databases">
        <title>Culturomic study of gut microbiota in children with autism spectrum disorder.</title>
        <authorList>
            <person name="Efimov B.A."/>
            <person name="Chaplin A.V."/>
            <person name="Sokolova S.R."/>
            <person name="Pikina A.P."/>
            <person name="Korzhanova M."/>
            <person name="Belova V."/>
            <person name="Korostin D."/>
        </authorList>
    </citation>
    <scope>NUCLEOTIDE SEQUENCE</scope>
    <source>
        <strain evidence="8">ASD5510</strain>
    </source>
</reference>
<keyword evidence="2" id="KW-1003">Cell membrane</keyword>
<dbReference type="InterPro" id="IPR018461">
    <property type="entry name" value="Na/H_Antiport_NhaC-like_C"/>
</dbReference>
<feature type="transmembrane region" description="Helical" evidence="6">
    <location>
        <begin position="12"/>
        <end position="28"/>
    </location>
</feature>
<feature type="transmembrane region" description="Helical" evidence="6">
    <location>
        <begin position="351"/>
        <end position="371"/>
    </location>
</feature>
<dbReference type="EMBL" id="JAOSHN010000012">
    <property type="protein sequence ID" value="MCU7380690.1"/>
    <property type="molecule type" value="Genomic_DNA"/>
</dbReference>
<feature type="transmembrane region" description="Helical" evidence="6">
    <location>
        <begin position="146"/>
        <end position="175"/>
    </location>
</feature>
<sequence>MKNLEQAVDYGLLTLVPPLIVIVMALLTKRTIEPLIIGGVLAFVVAHGIGFIPPYLEALYFTISDNASMLVTMGLFGSLVMLFEKSRGTFGFSKIVAKLANKPEKSLITTFFLGIIVFMDDALNIMTLTSAMRGVCDRQKIPREMFAYVTASTGAPVCVLLPLSTWAIFFAGIFSDQKELQQYGEGMSIYIHAMPFIFYAITALIVVPLAIYGIIPKLGTMKKAYQRVAEGGNVYSQQSEKFNLSEKVMSQEELDTQDGKVMNFLIPMIVLIAVAVVTGEVLYGLIAAILVALIMYLPTKTLTFTEFGDSFVNGFASMTPMLFIIVCALTMKTGLDEIGLPAYVINAVLPYMSAGLFPAIAFVVVAGLAFVTGSNWGIPAITVPILIPLAAAIGTNELLVLGAILSGGTFGSHACFYSDCTALTSQACKMENLDHALSQLPYAAISAAMAVILFIAFGFLL</sequence>
<evidence type="ECO:0000313" key="8">
    <source>
        <dbReference type="EMBL" id="MCU7380690.1"/>
    </source>
</evidence>
<evidence type="ECO:0000256" key="4">
    <source>
        <dbReference type="ARBA" id="ARBA00022989"/>
    </source>
</evidence>
<dbReference type="AlphaFoldDB" id="A0A9J6QZ18"/>
<dbReference type="Pfam" id="PF03553">
    <property type="entry name" value="Na_H_antiporter"/>
    <property type="match status" value="1"/>
</dbReference>
<dbReference type="RefSeq" id="WP_148398399.1">
    <property type="nucleotide sequence ID" value="NZ_JAOSHN010000012.1"/>
</dbReference>
<keyword evidence="3 6" id="KW-0812">Transmembrane</keyword>
<feature type="transmembrane region" description="Helical" evidence="6">
    <location>
        <begin position="35"/>
        <end position="55"/>
    </location>
</feature>
<evidence type="ECO:0000256" key="6">
    <source>
        <dbReference type="SAM" id="Phobius"/>
    </source>
</evidence>
<feature type="transmembrane region" description="Helical" evidence="6">
    <location>
        <begin position="310"/>
        <end position="331"/>
    </location>
</feature>
<evidence type="ECO:0000256" key="2">
    <source>
        <dbReference type="ARBA" id="ARBA00022475"/>
    </source>
</evidence>
<proteinExistence type="predicted"/>
<protein>
    <submittedName>
        <fullName evidence="8">Sodium:proton antiporter</fullName>
    </submittedName>
</protein>
<dbReference type="PANTHER" id="PTHR43478">
    <property type="entry name" value="NA+/H+ ANTIPORTER-RELATED"/>
    <property type="match status" value="1"/>
</dbReference>
<evidence type="ECO:0000256" key="1">
    <source>
        <dbReference type="ARBA" id="ARBA00004651"/>
    </source>
</evidence>
<feature type="transmembrane region" description="Helical" evidence="6">
    <location>
        <begin position="196"/>
        <end position="215"/>
    </location>
</feature>
<comment type="caution">
    <text evidence="8">The sequence shown here is derived from an EMBL/GenBank/DDBJ whole genome shotgun (WGS) entry which is preliminary data.</text>
</comment>